<feature type="domain" description="HTH LytTR-type" evidence="2">
    <location>
        <begin position="194"/>
        <end position="281"/>
    </location>
</feature>
<dbReference type="Proteomes" id="UP000094626">
    <property type="component" value="Plasmid pSA1"/>
</dbReference>
<evidence type="ECO:0000313" key="4">
    <source>
        <dbReference type="EMBL" id="EZP80548.1"/>
    </source>
</evidence>
<name>A0A031JUR7_9SPHN</name>
<reference evidence="3" key="2">
    <citation type="submission" date="2016-08" db="EMBL/GenBank/DDBJ databases">
        <authorList>
            <person name="Seilhamer J.J."/>
        </authorList>
    </citation>
    <scope>NUCLEOTIDE SEQUENCE [LARGE SCALE GENOMIC DNA]</scope>
    <source>
        <strain evidence="3">SA1</strain>
        <plasmid evidence="3">pSA1</plasmid>
    </source>
</reference>
<dbReference type="InterPro" id="IPR007492">
    <property type="entry name" value="LytTR_DNA-bd_dom"/>
</dbReference>
<dbReference type="KEGG" id="nre:BES08_22100"/>
<reference evidence="6" key="3">
    <citation type="journal article" date="2017" name="J. Biotechnol.">
        <title>Complete genome sequence of Novosphingobium resinovorum SA1, a versatile xenobiotic-degrading bacterium capable of utilizing sulfanilic acid.</title>
        <authorList>
            <person name="Hegedus B."/>
            <person name="Kos P.B."/>
            <person name="Balint B."/>
            <person name="Maroti G."/>
            <person name="Gan H.M."/>
            <person name="Perei K."/>
            <person name="Rakhely G."/>
        </authorList>
    </citation>
    <scope>NUCLEOTIDE SEQUENCE [LARGE SCALE GENOMIC DNA]</scope>
    <source>
        <strain evidence="6">SA1</strain>
    </source>
</reference>
<evidence type="ECO:0000313" key="6">
    <source>
        <dbReference type="Proteomes" id="UP000094626"/>
    </source>
</evidence>
<dbReference type="PATRIC" id="fig|158500.4.peg.3379"/>
<keyword evidence="1" id="KW-1133">Transmembrane helix</keyword>
<dbReference type="Gene3D" id="2.40.50.1020">
    <property type="entry name" value="LytTr DNA-binding domain"/>
    <property type="match status" value="1"/>
</dbReference>
<evidence type="ECO:0000313" key="3">
    <source>
        <dbReference type="EMBL" id="AOR79506.1"/>
    </source>
</evidence>
<dbReference type="EMBL" id="CP017076">
    <property type="protein sequence ID" value="AOR79506.1"/>
    <property type="molecule type" value="Genomic_DNA"/>
</dbReference>
<dbReference type="PROSITE" id="PS50930">
    <property type="entry name" value="HTH_LYTTR"/>
    <property type="match status" value="1"/>
</dbReference>
<dbReference type="SMART" id="SM00850">
    <property type="entry name" value="LytTR"/>
    <property type="match status" value="1"/>
</dbReference>
<gene>
    <name evidence="3" type="ORF">BES08_22100</name>
    <name evidence="4" type="ORF">BV97_03315</name>
</gene>
<accession>A0A031JUR7</accession>
<dbReference type="AlphaFoldDB" id="A0A031JUR7"/>
<dbReference type="eggNOG" id="COG3279">
    <property type="taxonomic scope" value="Bacteria"/>
</dbReference>
<geneLocation type="plasmid" evidence="3 6">
    <name>pSA1</name>
</geneLocation>
<dbReference type="RefSeq" id="WP_051586943.1">
    <property type="nucleotide sequence ID" value="NZ_BSFC01000029.1"/>
</dbReference>
<dbReference type="GO" id="GO:0003677">
    <property type="term" value="F:DNA binding"/>
    <property type="evidence" value="ECO:0007669"/>
    <property type="project" value="InterPro"/>
</dbReference>
<evidence type="ECO:0000259" key="2">
    <source>
        <dbReference type="PROSITE" id="PS50930"/>
    </source>
</evidence>
<sequence>MFTRGFWLSDEPLLLGLNPRQLCVHFIGVPVFLGFVAGWPQAGRTVAWPKEHAIAFWIGLSMCGWWANDIVTRALARPLRGAGMPLWATLMVGVVVASLPSDMALKLWVHAYLGMFPDLPMTRPMPQIRLDAVLFFKTHIYGYIEWPLINLMLFHFWKMPCYGYRPSIETGHAPSSVESVLPFMTKVPVTLRGEVLALSAEQHYLRVHTSAGNALILYRLSQAVSELGGRGLQVHRSFWVASGAVVRVAGSAGAPRLVLRDGLEVPVSRSFRQTVQQAGFLQAAPSGLVPSGAF</sequence>
<dbReference type="Proteomes" id="UP000024329">
    <property type="component" value="Unassembled WGS sequence"/>
</dbReference>
<organism evidence="4 5">
    <name type="scientific">Novosphingobium resinovorum</name>
    <dbReference type="NCBI Taxonomy" id="158500"/>
    <lineage>
        <taxon>Bacteria</taxon>
        <taxon>Pseudomonadati</taxon>
        <taxon>Pseudomonadota</taxon>
        <taxon>Alphaproteobacteria</taxon>
        <taxon>Sphingomonadales</taxon>
        <taxon>Sphingomonadaceae</taxon>
        <taxon>Novosphingobium</taxon>
    </lineage>
</organism>
<protein>
    <submittedName>
        <fullName evidence="4">LytR family transcriptional regulator</fullName>
    </submittedName>
</protein>
<dbReference type="EMBL" id="JFYZ01000016">
    <property type="protein sequence ID" value="EZP80548.1"/>
    <property type="molecule type" value="Genomic_DNA"/>
</dbReference>
<evidence type="ECO:0000313" key="5">
    <source>
        <dbReference type="Proteomes" id="UP000024329"/>
    </source>
</evidence>
<keyword evidence="1" id="KW-0812">Transmembrane</keyword>
<keyword evidence="6" id="KW-1185">Reference proteome</keyword>
<proteinExistence type="predicted"/>
<reference evidence="4 5" key="1">
    <citation type="submission" date="2014-03" db="EMBL/GenBank/DDBJ databases">
        <title>Whole genome sequence of Novosphingobium resinovorum KF1.</title>
        <authorList>
            <person name="Gan H.M."/>
            <person name="Gan H.Y."/>
            <person name="Chew T.H."/>
            <person name="Savka M.A."/>
        </authorList>
    </citation>
    <scope>NUCLEOTIDE SEQUENCE [LARGE SCALE GENOMIC DNA]</scope>
    <source>
        <strain evidence="4 5">KF1</strain>
    </source>
</reference>
<feature type="transmembrane region" description="Helical" evidence="1">
    <location>
        <begin position="22"/>
        <end position="42"/>
    </location>
</feature>
<feature type="transmembrane region" description="Helical" evidence="1">
    <location>
        <begin position="54"/>
        <end position="75"/>
    </location>
</feature>
<dbReference type="Pfam" id="PF04397">
    <property type="entry name" value="LytTR"/>
    <property type="match status" value="1"/>
</dbReference>
<evidence type="ECO:0000256" key="1">
    <source>
        <dbReference type="SAM" id="Phobius"/>
    </source>
</evidence>
<keyword evidence="1" id="KW-0472">Membrane</keyword>
<keyword evidence="3" id="KW-0614">Plasmid</keyword>
<feature type="transmembrane region" description="Helical" evidence="1">
    <location>
        <begin position="87"/>
        <end position="109"/>
    </location>
</feature>